<dbReference type="RefSeq" id="WP_019959169.1">
    <property type="nucleotide sequence ID" value="NZ_CP091512.1"/>
</dbReference>
<keyword evidence="2" id="KW-0378">Hydrolase</keyword>
<protein>
    <submittedName>
        <fullName evidence="3">Acyl-CoA thioesterase</fullName>
    </submittedName>
</protein>
<dbReference type="CDD" id="cd00586">
    <property type="entry name" value="4HBT"/>
    <property type="match status" value="1"/>
</dbReference>
<dbReference type="Pfam" id="PF13279">
    <property type="entry name" value="4HBT_2"/>
    <property type="match status" value="1"/>
</dbReference>
<keyword evidence="4" id="KW-1185">Reference proteome</keyword>
<evidence type="ECO:0000313" key="3">
    <source>
        <dbReference type="EMBL" id="UOO92509.1"/>
    </source>
</evidence>
<dbReference type="InterPro" id="IPR029069">
    <property type="entry name" value="HotDog_dom_sf"/>
</dbReference>
<dbReference type="SUPFAM" id="SSF54637">
    <property type="entry name" value="Thioesterase/thiol ester dehydrase-isomerase"/>
    <property type="match status" value="1"/>
</dbReference>
<reference evidence="3" key="2">
    <citation type="journal article" date="2022" name="Res Sq">
        <title>Evolution of multicellular longitudinally dividing oral cavity symbionts (Neisseriaceae).</title>
        <authorList>
            <person name="Nyongesa S."/>
            <person name="Weber P."/>
            <person name="Bernet E."/>
            <person name="Pullido F."/>
            <person name="Nieckarz M."/>
            <person name="Delaby M."/>
            <person name="Nieves C."/>
            <person name="Viehboeck T."/>
            <person name="Krause N."/>
            <person name="Rivera-Millot A."/>
            <person name="Nakamura A."/>
            <person name="Vischer N."/>
            <person name="VanNieuwenhze M."/>
            <person name="Brun Y."/>
            <person name="Cava F."/>
            <person name="Bulgheresi S."/>
            <person name="Veyrier F."/>
        </authorList>
    </citation>
    <scope>NUCLEOTIDE SEQUENCE</scope>
    <source>
        <strain evidence="3">SAG 1488-6</strain>
    </source>
</reference>
<sequence>MIHSTTITVRGYHLDLYRHVNNARYLEFLEEARWGFMEQSNMMHVFDGSKLGLAVVNININYRRGAYNNEVLDIRSCFKKIGGRSAVMEQVIYLKDTDTVVADALITFVVIDIKTSKAVTLEGEVLDVLNGLLEPIA</sequence>
<gene>
    <name evidence="3" type="ORF">LVJ81_00175</name>
</gene>
<proteinExistence type="inferred from homology"/>
<organism evidence="3 4">
    <name type="scientific">Vitreoscilla stercoraria</name>
    <dbReference type="NCBI Taxonomy" id="61"/>
    <lineage>
        <taxon>Bacteria</taxon>
        <taxon>Pseudomonadati</taxon>
        <taxon>Pseudomonadota</taxon>
        <taxon>Betaproteobacteria</taxon>
        <taxon>Neisseriales</taxon>
        <taxon>Neisseriaceae</taxon>
        <taxon>Vitreoscilla</taxon>
    </lineage>
</organism>
<comment type="similarity">
    <text evidence="1">Belongs to the 4-hydroxybenzoyl-CoA thioesterase family.</text>
</comment>
<dbReference type="InterPro" id="IPR006684">
    <property type="entry name" value="YbgC/YbaW"/>
</dbReference>
<dbReference type="EMBL" id="CP091512">
    <property type="protein sequence ID" value="UOO92509.1"/>
    <property type="molecule type" value="Genomic_DNA"/>
</dbReference>
<dbReference type="Proteomes" id="UP000832034">
    <property type="component" value="Chromosome"/>
</dbReference>
<evidence type="ECO:0000256" key="2">
    <source>
        <dbReference type="ARBA" id="ARBA00022801"/>
    </source>
</evidence>
<evidence type="ECO:0000256" key="1">
    <source>
        <dbReference type="ARBA" id="ARBA00005953"/>
    </source>
</evidence>
<dbReference type="PANTHER" id="PTHR31793">
    <property type="entry name" value="4-HYDROXYBENZOYL-COA THIOESTERASE FAMILY MEMBER"/>
    <property type="match status" value="1"/>
</dbReference>
<dbReference type="InterPro" id="IPR050563">
    <property type="entry name" value="4-hydroxybenzoyl-CoA_TE"/>
</dbReference>
<reference evidence="3" key="1">
    <citation type="submission" date="2021-12" db="EMBL/GenBank/DDBJ databases">
        <authorList>
            <person name="Veyrier F.J."/>
        </authorList>
    </citation>
    <scope>NUCLEOTIDE SEQUENCE</scope>
    <source>
        <strain evidence="3">SAG 1488-6</strain>
    </source>
</reference>
<dbReference type="Gene3D" id="3.10.129.10">
    <property type="entry name" value="Hotdog Thioesterase"/>
    <property type="match status" value="1"/>
</dbReference>
<name>A0ABY4EB94_VITST</name>
<dbReference type="NCBIfam" id="TIGR00051">
    <property type="entry name" value="YbgC/FadM family acyl-CoA thioesterase"/>
    <property type="match status" value="1"/>
</dbReference>
<accession>A0ABY4EB94</accession>
<evidence type="ECO:0000313" key="4">
    <source>
        <dbReference type="Proteomes" id="UP000832034"/>
    </source>
</evidence>
<dbReference type="PANTHER" id="PTHR31793:SF24">
    <property type="entry name" value="LONG-CHAIN ACYL-COA THIOESTERASE FADM"/>
    <property type="match status" value="1"/>
</dbReference>